<evidence type="ECO:0000256" key="6">
    <source>
        <dbReference type="ARBA" id="ARBA00022837"/>
    </source>
</evidence>
<dbReference type="PANTHER" id="PTHR14218">
    <property type="entry name" value="PROTEASE S8 TRIPEPTIDYL PEPTIDASE I CLN2"/>
    <property type="match status" value="1"/>
</dbReference>
<keyword evidence="8" id="KW-0732">Signal</keyword>
<keyword evidence="4" id="KW-0378">Hydrolase</keyword>
<dbReference type="InterPro" id="IPR023828">
    <property type="entry name" value="Peptidase_S8_Ser-AS"/>
</dbReference>
<keyword evidence="11" id="KW-1185">Reference proteome</keyword>
<dbReference type="InterPro" id="IPR015366">
    <property type="entry name" value="S53_propep"/>
</dbReference>
<feature type="domain" description="Peptidase S53" evidence="9">
    <location>
        <begin position="202"/>
        <end position="558"/>
    </location>
</feature>
<name>A0ABN3E5K4_9ACTN</name>
<evidence type="ECO:0000256" key="4">
    <source>
        <dbReference type="ARBA" id="ARBA00022801"/>
    </source>
</evidence>
<dbReference type="SMART" id="SM00944">
    <property type="entry name" value="Pro-kuma_activ"/>
    <property type="match status" value="1"/>
</dbReference>
<keyword evidence="5" id="KW-0720">Serine protease</keyword>
<feature type="chain" id="PRO_5046765701" evidence="8">
    <location>
        <begin position="27"/>
        <end position="560"/>
    </location>
</feature>
<evidence type="ECO:0000256" key="8">
    <source>
        <dbReference type="SAM" id="SignalP"/>
    </source>
</evidence>
<comment type="cofactor">
    <cofactor evidence="1">
        <name>Ca(2+)</name>
        <dbReference type="ChEBI" id="CHEBI:29108"/>
    </cofactor>
</comment>
<evidence type="ECO:0000256" key="1">
    <source>
        <dbReference type="ARBA" id="ARBA00001913"/>
    </source>
</evidence>
<dbReference type="Gene3D" id="3.40.50.200">
    <property type="entry name" value="Peptidase S8/S53 domain"/>
    <property type="match status" value="1"/>
</dbReference>
<keyword evidence="6" id="KW-0106">Calcium</keyword>
<evidence type="ECO:0000256" key="7">
    <source>
        <dbReference type="ARBA" id="ARBA00023145"/>
    </source>
</evidence>
<accession>A0ABN3E5K4</accession>
<organism evidence="10 11">
    <name type="scientific">Kitasatospora cystarginea</name>
    <dbReference type="NCBI Taxonomy" id="58350"/>
    <lineage>
        <taxon>Bacteria</taxon>
        <taxon>Bacillati</taxon>
        <taxon>Actinomycetota</taxon>
        <taxon>Actinomycetes</taxon>
        <taxon>Kitasatosporales</taxon>
        <taxon>Streptomycetaceae</taxon>
        <taxon>Kitasatospora</taxon>
    </lineage>
</organism>
<evidence type="ECO:0000256" key="3">
    <source>
        <dbReference type="ARBA" id="ARBA00022723"/>
    </source>
</evidence>
<dbReference type="RefSeq" id="WP_344637276.1">
    <property type="nucleotide sequence ID" value="NZ_BAAATR010000013.1"/>
</dbReference>
<dbReference type="Pfam" id="PF00082">
    <property type="entry name" value="Peptidase_S8"/>
    <property type="match status" value="1"/>
</dbReference>
<proteinExistence type="predicted"/>
<evidence type="ECO:0000313" key="11">
    <source>
        <dbReference type="Proteomes" id="UP001500305"/>
    </source>
</evidence>
<feature type="signal peptide" evidence="8">
    <location>
        <begin position="1"/>
        <end position="26"/>
    </location>
</feature>
<evidence type="ECO:0000313" key="10">
    <source>
        <dbReference type="EMBL" id="GAA2248941.1"/>
    </source>
</evidence>
<dbReference type="InterPro" id="IPR030400">
    <property type="entry name" value="Sedolisin_dom"/>
</dbReference>
<dbReference type="EMBL" id="BAAATR010000013">
    <property type="protein sequence ID" value="GAA2248941.1"/>
    <property type="molecule type" value="Genomic_DNA"/>
</dbReference>
<dbReference type="PROSITE" id="PS00138">
    <property type="entry name" value="SUBTILASE_SER"/>
    <property type="match status" value="1"/>
</dbReference>
<dbReference type="Pfam" id="PF09286">
    <property type="entry name" value="Pro-kuma_activ"/>
    <property type="match status" value="1"/>
</dbReference>
<dbReference type="InterPro" id="IPR050819">
    <property type="entry name" value="Tripeptidyl-peptidase_I"/>
</dbReference>
<evidence type="ECO:0000256" key="2">
    <source>
        <dbReference type="ARBA" id="ARBA00022670"/>
    </source>
</evidence>
<dbReference type="PROSITE" id="PS51695">
    <property type="entry name" value="SEDOLISIN"/>
    <property type="match status" value="1"/>
</dbReference>
<dbReference type="PANTHER" id="PTHR14218:SF15">
    <property type="entry name" value="TRIPEPTIDYL-PEPTIDASE 1"/>
    <property type="match status" value="1"/>
</dbReference>
<dbReference type="InterPro" id="IPR000209">
    <property type="entry name" value="Peptidase_S8/S53_dom"/>
</dbReference>
<dbReference type="InterPro" id="IPR036852">
    <property type="entry name" value="Peptidase_S8/S53_dom_sf"/>
</dbReference>
<comment type="caution">
    <text evidence="10">The sequence shown here is derived from an EMBL/GenBank/DDBJ whole genome shotgun (WGS) entry which is preliminary data.</text>
</comment>
<keyword evidence="7" id="KW-0865">Zymogen</keyword>
<dbReference type="CDD" id="cd11377">
    <property type="entry name" value="Pro-peptidase_S53"/>
    <property type="match status" value="1"/>
</dbReference>
<dbReference type="Proteomes" id="UP001500305">
    <property type="component" value="Unassembled WGS sequence"/>
</dbReference>
<evidence type="ECO:0000256" key="5">
    <source>
        <dbReference type="ARBA" id="ARBA00022825"/>
    </source>
</evidence>
<keyword evidence="3" id="KW-0479">Metal-binding</keyword>
<dbReference type="SUPFAM" id="SSF52743">
    <property type="entry name" value="Subtilisin-like"/>
    <property type="match status" value="1"/>
</dbReference>
<sequence length="560" mass="57925">MRSRSFALSAALAVVSLAAVSLSANASLTPQAAAARTALPDTMSPAVSHSQKQGALTAAQQLAVSVNLKLRNTAALDRFLTAVSTPGDPLYGKYLTPDQFTAEYGPTQDDVDKVTRFLRAQGLTVTGVSANRQVVNVGGTADRIAAAFGTHESRYVDGAQHRTFYANDTPASVPSELAGVVAGVVGLDDHTNRTTRIAKPDASTPAATPRGYGPAQYNGAYDLDRLGTNGAGTTVALWEFDGYRSSDLTTYDRKFGLSGPAVRTVSVDGANYDARPGEGQGEVELDSEIVRGVAPKAQQLIYEAPNSDRGEVDMAAKIVADNKASVISISWGSCEPDTTTSIMTAVNNSFKQAAAQGISIFSASGDDGSRDCTRSARGPGVAAVDYPASSPYNTGVGGTNLKVNGNAYSAERAWSTSGGGTSKVFAKPSWQSGTGVNATGRTVPDVASDADPNSGFAIFTQGQSGPSWQIFGGTSAAAPLWSGFTALYNQKAKAAGQAVLGEVNPKLYALARSGSYGSAFHDVTSGGNQDFRAKTGYDQVTGWGAPVSDRLADGLLAARH</sequence>
<evidence type="ECO:0000259" key="9">
    <source>
        <dbReference type="PROSITE" id="PS51695"/>
    </source>
</evidence>
<keyword evidence="2" id="KW-0645">Protease</keyword>
<dbReference type="CDD" id="cd04056">
    <property type="entry name" value="Peptidases_S53"/>
    <property type="match status" value="1"/>
</dbReference>
<reference evidence="10 11" key="1">
    <citation type="journal article" date="2019" name="Int. J. Syst. Evol. Microbiol.">
        <title>The Global Catalogue of Microorganisms (GCM) 10K type strain sequencing project: providing services to taxonomists for standard genome sequencing and annotation.</title>
        <authorList>
            <consortium name="The Broad Institute Genomics Platform"/>
            <consortium name="The Broad Institute Genome Sequencing Center for Infectious Disease"/>
            <person name="Wu L."/>
            <person name="Ma J."/>
        </authorList>
    </citation>
    <scope>NUCLEOTIDE SEQUENCE [LARGE SCALE GENOMIC DNA]</scope>
    <source>
        <strain evidence="10 11">JCM 7356</strain>
    </source>
</reference>
<dbReference type="SUPFAM" id="SSF54897">
    <property type="entry name" value="Protease propeptides/inhibitors"/>
    <property type="match status" value="1"/>
</dbReference>
<protein>
    <submittedName>
        <fullName evidence="10">S53 family serine peptidase</fullName>
    </submittedName>
</protein>
<gene>
    <name evidence="10" type="ORF">GCM10010430_34430</name>
</gene>